<evidence type="ECO:0000256" key="6">
    <source>
        <dbReference type="ARBA" id="ARBA00023018"/>
    </source>
</evidence>
<comment type="caution">
    <text evidence="19">The sequence shown here is derived from an EMBL/GenBank/DDBJ whole genome shotgun (WGS) entry which is preliminary data.</text>
</comment>
<reference evidence="19" key="1">
    <citation type="submission" date="2021-02" db="EMBL/GenBank/DDBJ databases">
        <authorList>
            <person name="Nowell W R."/>
        </authorList>
    </citation>
    <scope>NUCLEOTIDE SEQUENCE</scope>
</reference>
<dbReference type="FunFam" id="2.70.170.10:FF:000016">
    <property type="entry name" value="Nicotinic acetylcholine receptor subunit"/>
    <property type="match status" value="1"/>
</dbReference>
<keyword evidence="11" id="KW-0325">Glycoprotein</keyword>
<feature type="domain" description="Neurotransmitter-gated ion-channel transmembrane" evidence="18">
    <location>
        <begin position="269"/>
        <end position="548"/>
    </location>
</feature>
<keyword evidence="8 15" id="KW-0472">Membrane</keyword>
<dbReference type="InterPro" id="IPR006029">
    <property type="entry name" value="Neurotrans-gated_channel_TM"/>
</dbReference>
<feature type="signal peptide" evidence="15">
    <location>
        <begin position="1"/>
        <end position="26"/>
    </location>
</feature>
<keyword evidence="15" id="KW-0732">Signal</keyword>
<evidence type="ECO:0000256" key="3">
    <source>
        <dbReference type="ARBA" id="ARBA00022475"/>
    </source>
</evidence>
<feature type="chain" id="PRO_5033114046" evidence="15">
    <location>
        <begin position="27"/>
        <end position="579"/>
    </location>
</feature>
<evidence type="ECO:0000313" key="19">
    <source>
        <dbReference type="EMBL" id="CAF0762474.1"/>
    </source>
</evidence>
<evidence type="ECO:0000256" key="15">
    <source>
        <dbReference type="RuleBase" id="RU000687"/>
    </source>
</evidence>
<dbReference type="Gene3D" id="2.70.170.10">
    <property type="entry name" value="Neurotransmitter-gated ion-channel ligand-binding domain"/>
    <property type="match status" value="1"/>
</dbReference>
<evidence type="ECO:0000256" key="16">
    <source>
        <dbReference type="SAM" id="MobiDB-lite"/>
    </source>
</evidence>
<accession>A0A813Q5Y9</accession>
<dbReference type="Pfam" id="PF02931">
    <property type="entry name" value="Neur_chan_LBD"/>
    <property type="match status" value="1"/>
</dbReference>
<dbReference type="AlphaFoldDB" id="A0A813Q5Y9"/>
<dbReference type="InterPro" id="IPR038050">
    <property type="entry name" value="Neuro_actylchol_rec"/>
</dbReference>
<feature type="transmembrane region" description="Helical" evidence="15">
    <location>
        <begin position="328"/>
        <end position="349"/>
    </location>
</feature>
<dbReference type="Proteomes" id="UP000663852">
    <property type="component" value="Unassembled WGS sequence"/>
</dbReference>
<dbReference type="CDD" id="cd19064">
    <property type="entry name" value="LGIC_TM_nAChR"/>
    <property type="match status" value="1"/>
</dbReference>
<feature type="compositionally biased region" description="Basic residues" evidence="16">
    <location>
        <begin position="443"/>
        <end position="466"/>
    </location>
</feature>
<dbReference type="PRINTS" id="PR00252">
    <property type="entry name" value="NRIONCHANNEL"/>
</dbReference>
<dbReference type="EMBL" id="CAJNOJ010000007">
    <property type="protein sequence ID" value="CAF0762474.1"/>
    <property type="molecule type" value="Genomic_DNA"/>
</dbReference>
<protein>
    <submittedName>
        <fullName evidence="19">Uncharacterized protein</fullName>
    </submittedName>
</protein>
<dbReference type="InterPro" id="IPR036719">
    <property type="entry name" value="Neuro-gated_channel_TM_sf"/>
</dbReference>
<evidence type="ECO:0000256" key="12">
    <source>
        <dbReference type="ARBA" id="ARBA00023286"/>
    </source>
</evidence>
<evidence type="ECO:0000313" key="20">
    <source>
        <dbReference type="Proteomes" id="UP000663852"/>
    </source>
</evidence>
<keyword evidence="5 15" id="KW-1133">Transmembrane helix</keyword>
<evidence type="ECO:0000256" key="7">
    <source>
        <dbReference type="ARBA" id="ARBA00023065"/>
    </source>
</evidence>
<feature type="transmembrane region" description="Helical" evidence="15">
    <location>
        <begin position="263"/>
        <end position="286"/>
    </location>
</feature>
<dbReference type="GO" id="GO:0022848">
    <property type="term" value="F:acetylcholine-gated monoatomic cation-selective channel activity"/>
    <property type="evidence" value="ECO:0007669"/>
    <property type="project" value="InterPro"/>
</dbReference>
<evidence type="ECO:0000256" key="8">
    <source>
        <dbReference type="ARBA" id="ARBA00023136"/>
    </source>
</evidence>
<keyword evidence="9" id="KW-1015">Disulfide bond</keyword>
<dbReference type="Gene3D" id="1.20.58.390">
    <property type="entry name" value="Neurotransmitter-gated ion-channel transmembrane domain"/>
    <property type="match status" value="2"/>
</dbReference>
<evidence type="ECO:0000256" key="2">
    <source>
        <dbReference type="ARBA" id="ARBA00022448"/>
    </source>
</evidence>
<sequence length="579" mass="67305">MSMPFLYWFLLILFNILLLAIKDVRSSYHEEQLFKELFQNYNPLIRPVRNVEETITVSFSIALLQLISVVEKEQVLKTNVWLQVKWKDYQMQWKREKYGGIQSIRVPPSQVWTPDVVLFNNADGKYEASFKSNVVVYHNGDMNWVPPAIYKSSCYIDVKFFPFDKQTCELRFGSWTYDQQQMNFTYYTDNEKNVTIKDYVVSGSWDLLEGPMFIQQSSPLPSPVNDSDLTGSSVAVTDVRLKKADGRDRVEFVCRLVIKRKTLFYTVNLIIPTVLISFLSVFVFYLPTDAGEKMTLSISILLALVVFLLLISKILPPTSIVIPLIAKYLLFTFIMNIITIFFTVVIINYNYRTSRTHKMPNWIKRLCIDILPPILRMERPKKYDKEDNIHVTEADRAKRTMLNYMQASRALSIASPAAIDSTTMNSNDTNPTNDYDQPLELKKRHSSKKKHHHHHHHHRHSSKRHQQPVNQSSTTDDEEEQLTTDEIDLLLTKEAYEAAEDLSFIANHMRAACHYEEIRDDWKYIASVIDRLQLFIFFAVTAIGTLKILFSAPELLKVVDQCAILKKWDPTFNNATCTF</sequence>
<gene>
    <name evidence="19" type="ORF">EDS130_LOCUS2884</name>
</gene>
<feature type="region of interest" description="Disordered" evidence="16">
    <location>
        <begin position="443"/>
        <end position="482"/>
    </location>
</feature>
<dbReference type="SUPFAM" id="SSF90112">
    <property type="entry name" value="Neurotransmitter-gated ion-channel transmembrane pore"/>
    <property type="match status" value="1"/>
</dbReference>
<dbReference type="PANTHER" id="PTHR18945">
    <property type="entry name" value="NEUROTRANSMITTER GATED ION CHANNEL"/>
    <property type="match status" value="1"/>
</dbReference>
<dbReference type="InterPro" id="IPR006201">
    <property type="entry name" value="Neur_channel"/>
</dbReference>
<evidence type="ECO:0000256" key="1">
    <source>
        <dbReference type="ARBA" id="ARBA00009237"/>
    </source>
</evidence>
<dbReference type="FunFam" id="1.20.58.390:FF:000038">
    <property type="entry name" value="Acetylcholine receptor subunit beta-like 1"/>
    <property type="match status" value="1"/>
</dbReference>
<evidence type="ECO:0000259" key="17">
    <source>
        <dbReference type="Pfam" id="PF02931"/>
    </source>
</evidence>
<dbReference type="GO" id="GO:0004888">
    <property type="term" value="F:transmembrane signaling receptor activity"/>
    <property type="evidence" value="ECO:0007669"/>
    <property type="project" value="InterPro"/>
</dbReference>
<evidence type="ECO:0000256" key="9">
    <source>
        <dbReference type="ARBA" id="ARBA00023157"/>
    </source>
</evidence>
<dbReference type="Pfam" id="PF02932">
    <property type="entry name" value="Neur_chan_memb"/>
    <property type="match status" value="1"/>
</dbReference>
<dbReference type="OrthoDB" id="5975154at2759"/>
<keyword evidence="12" id="KW-1071">Ligand-gated ion channel</keyword>
<comment type="subcellular location">
    <subcellularLocation>
        <location evidence="14">Synaptic cell membrane</location>
        <topology evidence="14">Multi-pass membrane protein</topology>
    </subcellularLocation>
</comment>
<dbReference type="PRINTS" id="PR00254">
    <property type="entry name" value="NICOTINICR"/>
</dbReference>
<keyword evidence="10" id="KW-0675">Receptor</keyword>
<evidence type="ECO:0000256" key="10">
    <source>
        <dbReference type="ARBA" id="ARBA00023170"/>
    </source>
</evidence>
<comment type="caution">
    <text evidence="15">Lacks conserved residue(s) required for the propagation of feature annotation.</text>
</comment>
<organism evidence="19 20">
    <name type="scientific">Adineta ricciae</name>
    <name type="common">Rotifer</name>
    <dbReference type="NCBI Taxonomy" id="249248"/>
    <lineage>
        <taxon>Eukaryota</taxon>
        <taxon>Metazoa</taxon>
        <taxon>Spiralia</taxon>
        <taxon>Gnathifera</taxon>
        <taxon>Rotifera</taxon>
        <taxon>Eurotatoria</taxon>
        <taxon>Bdelloidea</taxon>
        <taxon>Adinetida</taxon>
        <taxon>Adinetidae</taxon>
        <taxon>Adineta</taxon>
    </lineage>
</organism>
<feature type="domain" description="Neurotransmitter-gated ion-channel ligand-binding" evidence="17">
    <location>
        <begin position="30"/>
        <end position="216"/>
    </location>
</feature>
<dbReference type="InterPro" id="IPR036734">
    <property type="entry name" value="Neur_chan_lig-bd_sf"/>
</dbReference>
<keyword evidence="2 15" id="KW-0813">Transport</keyword>
<name>A0A813Q5Y9_ADIRI</name>
<keyword evidence="3" id="KW-1003">Cell membrane</keyword>
<dbReference type="GO" id="GO:0045211">
    <property type="term" value="C:postsynaptic membrane"/>
    <property type="evidence" value="ECO:0007669"/>
    <property type="project" value="InterPro"/>
</dbReference>
<keyword evidence="6" id="KW-0770">Synapse</keyword>
<evidence type="ECO:0000256" key="11">
    <source>
        <dbReference type="ARBA" id="ARBA00023180"/>
    </source>
</evidence>
<evidence type="ECO:0000256" key="5">
    <source>
        <dbReference type="ARBA" id="ARBA00022989"/>
    </source>
</evidence>
<keyword evidence="7 15" id="KW-0406">Ion transport</keyword>
<evidence type="ECO:0000259" key="18">
    <source>
        <dbReference type="Pfam" id="PF02932"/>
    </source>
</evidence>
<keyword evidence="13 15" id="KW-0407">Ion channel</keyword>
<proteinExistence type="inferred from homology"/>
<dbReference type="InterPro" id="IPR006202">
    <property type="entry name" value="Neur_chan_lig-bd"/>
</dbReference>
<comment type="similarity">
    <text evidence="1">Belongs to the ligand-gated ion channel (TC 1.A.9) family. Acetylcholine receptor (TC 1.A.9.1) subfamily.</text>
</comment>
<dbReference type="PROSITE" id="PS00236">
    <property type="entry name" value="NEUROTR_ION_CHANNEL"/>
    <property type="match status" value="1"/>
</dbReference>
<evidence type="ECO:0000256" key="13">
    <source>
        <dbReference type="ARBA" id="ARBA00023303"/>
    </source>
</evidence>
<evidence type="ECO:0000256" key="14">
    <source>
        <dbReference type="ARBA" id="ARBA00034099"/>
    </source>
</evidence>
<dbReference type="InterPro" id="IPR018000">
    <property type="entry name" value="Neurotransmitter_ion_chnl_CS"/>
</dbReference>
<feature type="transmembrane region" description="Helical" evidence="15">
    <location>
        <begin position="298"/>
        <end position="316"/>
    </location>
</feature>
<dbReference type="SUPFAM" id="SSF63712">
    <property type="entry name" value="Nicotinic receptor ligand binding domain-like"/>
    <property type="match status" value="1"/>
</dbReference>
<keyword evidence="4 15" id="KW-0812">Transmembrane</keyword>
<dbReference type="InterPro" id="IPR002394">
    <property type="entry name" value="Nicotinic_acetylcholine_rcpt"/>
</dbReference>
<evidence type="ECO:0000256" key="4">
    <source>
        <dbReference type="ARBA" id="ARBA00022692"/>
    </source>
</evidence>